<accession>A0A2P2NRB1</accession>
<proteinExistence type="predicted"/>
<name>A0A2P2NRB1_RHIMU</name>
<dbReference type="EMBL" id="GGEC01064521">
    <property type="protein sequence ID" value="MBX45005.1"/>
    <property type="molecule type" value="Transcribed_RNA"/>
</dbReference>
<sequence length="56" mass="6266">MKVSSMHAHPDPSKCRQFLLRSYLLTLSQLVSSLSFNPNPFELSEKTSNLSLSLQG</sequence>
<protein>
    <submittedName>
        <fullName evidence="1">Uncharacterized protein</fullName>
    </submittedName>
</protein>
<organism evidence="1">
    <name type="scientific">Rhizophora mucronata</name>
    <name type="common">Asiatic mangrove</name>
    <dbReference type="NCBI Taxonomy" id="61149"/>
    <lineage>
        <taxon>Eukaryota</taxon>
        <taxon>Viridiplantae</taxon>
        <taxon>Streptophyta</taxon>
        <taxon>Embryophyta</taxon>
        <taxon>Tracheophyta</taxon>
        <taxon>Spermatophyta</taxon>
        <taxon>Magnoliopsida</taxon>
        <taxon>eudicotyledons</taxon>
        <taxon>Gunneridae</taxon>
        <taxon>Pentapetalae</taxon>
        <taxon>rosids</taxon>
        <taxon>fabids</taxon>
        <taxon>Malpighiales</taxon>
        <taxon>Rhizophoraceae</taxon>
        <taxon>Rhizophora</taxon>
    </lineage>
</organism>
<evidence type="ECO:0000313" key="1">
    <source>
        <dbReference type="EMBL" id="MBX45005.1"/>
    </source>
</evidence>
<dbReference type="AlphaFoldDB" id="A0A2P2NRB1"/>
<reference evidence="1" key="1">
    <citation type="submission" date="2018-02" db="EMBL/GenBank/DDBJ databases">
        <title>Rhizophora mucronata_Transcriptome.</title>
        <authorList>
            <person name="Meera S.P."/>
            <person name="Sreeshan A."/>
            <person name="Augustine A."/>
        </authorList>
    </citation>
    <scope>NUCLEOTIDE SEQUENCE</scope>
    <source>
        <tissue evidence="1">Leaf</tissue>
    </source>
</reference>